<dbReference type="EMBL" id="GBRH01189094">
    <property type="protein sequence ID" value="JAE08802.1"/>
    <property type="molecule type" value="Transcribed_RNA"/>
</dbReference>
<proteinExistence type="predicted"/>
<accession>A0A0A9F8X5</accession>
<sequence>MKMHLLVVLVTDHPVSLIWKSKSEVQKDIQR</sequence>
<protein>
    <submittedName>
        <fullName evidence="1">Uncharacterized protein</fullName>
    </submittedName>
</protein>
<organism evidence="1">
    <name type="scientific">Arundo donax</name>
    <name type="common">Giant reed</name>
    <name type="synonym">Donax arundinaceus</name>
    <dbReference type="NCBI Taxonomy" id="35708"/>
    <lineage>
        <taxon>Eukaryota</taxon>
        <taxon>Viridiplantae</taxon>
        <taxon>Streptophyta</taxon>
        <taxon>Embryophyta</taxon>
        <taxon>Tracheophyta</taxon>
        <taxon>Spermatophyta</taxon>
        <taxon>Magnoliopsida</taxon>
        <taxon>Liliopsida</taxon>
        <taxon>Poales</taxon>
        <taxon>Poaceae</taxon>
        <taxon>PACMAD clade</taxon>
        <taxon>Arundinoideae</taxon>
        <taxon>Arundineae</taxon>
        <taxon>Arundo</taxon>
    </lineage>
</organism>
<reference evidence="1" key="2">
    <citation type="journal article" date="2015" name="Data Brief">
        <title>Shoot transcriptome of the giant reed, Arundo donax.</title>
        <authorList>
            <person name="Barrero R.A."/>
            <person name="Guerrero F.D."/>
            <person name="Moolhuijzen P."/>
            <person name="Goolsby J.A."/>
            <person name="Tidwell J."/>
            <person name="Bellgard S.E."/>
            <person name="Bellgard M.I."/>
        </authorList>
    </citation>
    <scope>NUCLEOTIDE SEQUENCE</scope>
    <source>
        <tissue evidence="1">Shoot tissue taken approximately 20 cm above the soil surface</tissue>
    </source>
</reference>
<evidence type="ECO:0000313" key="1">
    <source>
        <dbReference type="EMBL" id="JAE08802.1"/>
    </source>
</evidence>
<dbReference type="AlphaFoldDB" id="A0A0A9F8X5"/>
<reference evidence="1" key="1">
    <citation type="submission" date="2014-09" db="EMBL/GenBank/DDBJ databases">
        <authorList>
            <person name="Magalhaes I.L.F."/>
            <person name="Oliveira U."/>
            <person name="Santos F.R."/>
            <person name="Vidigal T.H.D.A."/>
            <person name="Brescovit A.D."/>
            <person name="Santos A.J."/>
        </authorList>
    </citation>
    <scope>NUCLEOTIDE SEQUENCE</scope>
    <source>
        <tissue evidence="1">Shoot tissue taken approximately 20 cm above the soil surface</tissue>
    </source>
</reference>
<name>A0A0A9F8X5_ARUDO</name>